<evidence type="ECO:0000259" key="4">
    <source>
        <dbReference type="PROSITE" id="PS50102"/>
    </source>
</evidence>
<dbReference type="SMART" id="SM00360">
    <property type="entry name" value="RRM"/>
    <property type="match status" value="1"/>
</dbReference>
<dbReference type="FunFam" id="3.30.70.330:FF:000417">
    <property type="entry name" value="RNA recognition motif-containing protein"/>
    <property type="match status" value="1"/>
</dbReference>
<dbReference type="PANTHER" id="PTHR48029">
    <property type="entry name" value="NUCLEOLAR PROTEIN 8"/>
    <property type="match status" value="1"/>
</dbReference>
<keyword evidence="1 2" id="KW-0694">RNA-binding</keyword>
<protein>
    <submittedName>
        <fullName evidence="5">Nucleolin</fullName>
    </submittedName>
</protein>
<accession>A0A1D1YVA8</accession>
<dbReference type="SUPFAM" id="SSF54928">
    <property type="entry name" value="RNA-binding domain, RBD"/>
    <property type="match status" value="1"/>
</dbReference>
<feature type="compositionally biased region" description="Polar residues" evidence="3">
    <location>
        <begin position="144"/>
        <end position="153"/>
    </location>
</feature>
<dbReference type="Gene3D" id="3.30.70.330">
    <property type="match status" value="1"/>
</dbReference>
<feature type="compositionally biased region" description="Pro residues" evidence="3">
    <location>
        <begin position="38"/>
        <end position="49"/>
    </location>
</feature>
<dbReference type="InterPro" id="IPR012677">
    <property type="entry name" value="Nucleotide-bd_a/b_plait_sf"/>
</dbReference>
<dbReference type="PROSITE" id="PS50102">
    <property type="entry name" value="RRM"/>
    <property type="match status" value="1"/>
</dbReference>
<evidence type="ECO:0000256" key="3">
    <source>
        <dbReference type="SAM" id="MobiDB-lite"/>
    </source>
</evidence>
<feature type="domain" description="RRM" evidence="4">
    <location>
        <begin position="53"/>
        <end position="131"/>
    </location>
</feature>
<evidence type="ECO:0000256" key="2">
    <source>
        <dbReference type="PROSITE-ProRule" id="PRU00176"/>
    </source>
</evidence>
<feature type="compositionally biased region" description="Polar residues" evidence="3">
    <location>
        <begin position="164"/>
        <end position="181"/>
    </location>
</feature>
<dbReference type="InterPro" id="IPR000504">
    <property type="entry name" value="RRM_dom"/>
</dbReference>
<dbReference type="InterPro" id="IPR035979">
    <property type="entry name" value="RBD_domain_sf"/>
</dbReference>
<feature type="region of interest" description="Disordered" evidence="3">
    <location>
        <begin position="134"/>
        <end position="181"/>
    </location>
</feature>
<evidence type="ECO:0000256" key="1">
    <source>
        <dbReference type="ARBA" id="ARBA00022884"/>
    </source>
</evidence>
<dbReference type="PANTHER" id="PTHR48029:SF1">
    <property type="entry name" value="NUCLEOLAR PROTEIN 8"/>
    <property type="match status" value="1"/>
</dbReference>
<dbReference type="EMBL" id="GDJX01009328">
    <property type="protein sequence ID" value="JAT58608.1"/>
    <property type="molecule type" value="Transcribed_RNA"/>
</dbReference>
<dbReference type="AlphaFoldDB" id="A0A1D1YVA8"/>
<reference evidence="5" key="1">
    <citation type="submission" date="2015-07" db="EMBL/GenBank/DDBJ databases">
        <title>Transcriptome Assembly of Anthurium amnicola.</title>
        <authorList>
            <person name="Suzuki J."/>
        </authorList>
    </citation>
    <scope>NUCLEOTIDE SEQUENCE</scope>
</reference>
<organism evidence="5">
    <name type="scientific">Anthurium amnicola</name>
    <dbReference type="NCBI Taxonomy" id="1678845"/>
    <lineage>
        <taxon>Eukaryota</taxon>
        <taxon>Viridiplantae</taxon>
        <taxon>Streptophyta</taxon>
        <taxon>Embryophyta</taxon>
        <taxon>Tracheophyta</taxon>
        <taxon>Spermatophyta</taxon>
        <taxon>Magnoliopsida</taxon>
        <taxon>Liliopsida</taxon>
        <taxon>Araceae</taxon>
        <taxon>Pothoideae</taxon>
        <taxon>Potheae</taxon>
        <taxon>Anthurium</taxon>
    </lineage>
</organism>
<name>A0A1D1YVA8_9ARAE</name>
<evidence type="ECO:0000313" key="5">
    <source>
        <dbReference type="EMBL" id="JAT58608.1"/>
    </source>
</evidence>
<dbReference type="GO" id="GO:0003723">
    <property type="term" value="F:RNA binding"/>
    <property type="evidence" value="ECO:0007669"/>
    <property type="project" value="UniProtKB-UniRule"/>
</dbReference>
<proteinExistence type="predicted"/>
<sequence>MAAALKAAAAAAAAARSAASTSAAGGLRRMSSIFSGFNPPPPPNPPPQADPSTNLFVSGLSKRTTTDGLREAFSKFGQIVQARVVTDRISGYSKGFAFVRYTTLEEANAAIEGMHGKFLDGWVIFAEYARPRPPPAASPENLPFSPSYSSQPAYNGYKNVVPGNPQSEPVRNDNYSNPETA</sequence>
<feature type="region of interest" description="Disordered" evidence="3">
    <location>
        <begin position="33"/>
        <end position="53"/>
    </location>
</feature>
<gene>
    <name evidence="5" type="primary">NCL_0</name>
    <name evidence="5" type="ORF">g.71226</name>
</gene>
<dbReference type="Pfam" id="PF00076">
    <property type="entry name" value="RRM_1"/>
    <property type="match status" value="1"/>
</dbReference>